<feature type="binding site" evidence="1">
    <location>
        <position position="271"/>
    </location>
    <ligand>
        <name>a divalent metal cation</name>
        <dbReference type="ChEBI" id="CHEBI:60240"/>
        <label>1</label>
    </ligand>
</feature>
<evidence type="ECO:0000256" key="1">
    <source>
        <dbReference type="PIRSR" id="PIRSR005902-1"/>
    </source>
</evidence>
<dbReference type="Proteomes" id="UP000000954">
    <property type="component" value="Chromosome"/>
</dbReference>
<keyword evidence="1" id="KW-0479">Metal-binding</keyword>
<feature type="region of interest" description="Disordered" evidence="2">
    <location>
        <begin position="91"/>
        <end position="123"/>
    </location>
</feature>
<dbReference type="Pfam" id="PF01026">
    <property type="entry name" value="TatD_DNase"/>
    <property type="match status" value="1"/>
</dbReference>
<keyword evidence="4" id="KW-1185">Reference proteome</keyword>
<dbReference type="eggNOG" id="COG0084">
    <property type="taxonomic scope" value="Bacteria"/>
</dbReference>
<dbReference type="SUPFAM" id="SSF51556">
    <property type="entry name" value="Metallo-dependent hydrolases"/>
    <property type="match status" value="1"/>
</dbReference>
<evidence type="ECO:0000313" key="3">
    <source>
        <dbReference type="EMBL" id="ACU93977.1"/>
    </source>
</evidence>
<dbReference type="RefSeq" id="WP_012802665.1">
    <property type="nucleotide sequence ID" value="NC_013170.1"/>
</dbReference>
<proteinExistence type="predicted"/>
<evidence type="ECO:0000256" key="2">
    <source>
        <dbReference type="SAM" id="MobiDB-lite"/>
    </source>
</evidence>
<feature type="binding site" evidence="1">
    <location>
        <position position="30"/>
    </location>
    <ligand>
        <name>a divalent metal cation</name>
        <dbReference type="ChEBI" id="CHEBI:60240"/>
        <label>1</label>
    </ligand>
</feature>
<dbReference type="Gene3D" id="3.20.20.140">
    <property type="entry name" value="Metal-dependent hydrolases"/>
    <property type="match status" value="1"/>
</dbReference>
<dbReference type="PANTHER" id="PTHR47176:SF1">
    <property type="entry name" value="OS04G0577500 PROTEIN"/>
    <property type="match status" value="1"/>
</dbReference>
<dbReference type="EMBL" id="CP001682">
    <property type="protein sequence ID" value="ACU93977.1"/>
    <property type="molecule type" value="Genomic_DNA"/>
</dbReference>
<name>C7MM37_CRYCD</name>
<dbReference type="PANTHER" id="PTHR47176">
    <property type="entry name" value="OSJNBA0020J04.13 PROTEIN"/>
    <property type="match status" value="1"/>
</dbReference>
<sequence>MDSRDYQGAAMHEVSPSAIERAARFDAHCHWAFTSNVQAVAQQAENDGLHVLSCTVSPMEYQQHTQQMDSFPQVRVGLGLHPWRFSDIQLTQPSGHQGQSVQQMQPSNQLDQPTNRLNRSVGEAQSASQLGQPLYQPAEQDEFLELFPSAYFIGEVGLDFGRAHAATRDEQVAFFSRAMREVAVQARRGVGHVVSIHAVAAAGAVMDAADVVCAQEGCCCILHWFSGTSSELTRAIRSGYYFSVGERMLATRRGRAYAQAIPADRLLLETDWPSKPEDPFEYVDYRARLVRAAQTLADLRGEDILNQIVATNARVLGAE</sequence>
<dbReference type="HOGENOM" id="CLU_031506_5_1_11"/>
<dbReference type="AlphaFoldDB" id="C7MM37"/>
<dbReference type="PIRSF" id="PIRSF005902">
    <property type="entry name" value="DNase_TatD"/>
    <property type="match status" value="1"/>
</dbReference>
<feature type="binding site" evidence="1">
    <location>
        <position position="155"/>
    </location>
    <ligand>
        <name>a divalent metal cation</name>
        <dbReference type="ChEBI" id="CHEBI:60240"/>
        <label>1</label>
    </ligand>
</feature>
<accession>C7MM37</accession>
<dbReference type="GO" id="GO:0046872">
    <property type="term" value="F:metal ion binding"/>
    <property type="evidence" value="ECO:0007669"/>
    <property type="project" value="UniProtKB-KW"/>
</dbReference>
<dbReference type="InterPro" id="IPR032466">
    <property type="entry name" value="Metal_Hydrolase"/>
</dbReference>
<dbReference type="KEGG" id="ccu:Ccur_02480"/>
<dbReference type="STRING" id="469378.Ccur_02480"/>
<feature type="binding site" evidence="1">
    <location>
        <position position="197"/>
    </location>
    <ligand>
        <name>a divalent metal cation</name>
        <dbReference type="ChEBI" id="CHEBI:60240"/>
        <label>2</label>
    </ligand>
</feature>
<evidence type="ECO:0000313" key="4">
    <source>
        <dbReference type="Proteomes" id="UP000000954"/>
    </source>
</evidence>
<feature type="binding site" evidence="1">
    <location>
        <position position="28"/>
    </location>
    <ligand>
        <name>a divalent metal cation</name>
        <dbReference type="ChEBI" id="CHEBI:60240"/>
        <label>1</label>
    </ligand>
</feature>
<dbReference type="GO" id="GO:0016788">
    <property type="term" value="F:hydrolase activity, acting on ester bonds"/>
    <property type="evidence" value="ECO:0007669"/>
    <property type="project" value="InterPro"/>
</dbReference>
<gene>
    <name evidence="3" type="ordered locus">Ccur_02480</name>
</gene>
<reference evidence="3 4" key="1">
    <citation type="journal article" date="2009" name="Stand. Genomic Sci.">
        <title>Complete genome sequence of Cryptobacterium curtum type strain (12-3).</title>
        <authorList>
            <person name="Mavrommatis K."/>
            <person name="Pukall R."/>
            <person name="Rohde C."/>
            <person name="Chen F."/>
            <person name="Sims D."/>
            <person name="Brettin T."/>
            <person name="Kuske C."/>
            <person name="Detter J.C."/>
            <person name="Han C."/>
            <person name="Lapidus A."/>
            <person name="Copeland A."/>
            <person name="Glavina Del Rio T."/>
            <person name="Nolan M."/>
            <person name="Lucas S."/>
            <person name="Tice H."/>
            <person name="Cheng J.F."/>
            <person name="Bruce D."/>
            <person name="Goodwin L."/>
            <person name="Pitluck S."/>
            <person name="Ovchinnikova G."/>
            <person name="Pati A."/>
            <person name="Ivanova N."/>
            <person name="Chen A."/>
            <person name="Palaniappan K."/>
            <person name="Chain P."/>
            <person name="D'haeseleer P."/>
            <person name="Goker M."/>
            <person name="Bristow J."/>
            <person name="Eisen J.A."/>
            <person name="Markowitz V."/>
            <person name="Hugenholtz P."/>
            <person name="Rohde M."/>
            <person name="Klenk H.P."/>
            <person name="Kyrpides N.C."/>
        </authorList>
    </citation>
    <scope>NUCLEOTIDE SEQUENCE [LARGE SCALE GENOMIC DNA]</scope>
    <source>
        <strain evidence="4">ATCC 700683 / DSM 15641 / 12-3</strain>
    </source>
</reference>
<protein>
    <submittedName>
        <fullName evidence="3">Mg-dependent DNase</fullName>
    </submittedName>
</protein>
<feature type="binding site" evidence="1">
    <location>
        <position position="223"/>
    </location>
    <ligand>
        <name>a divalent metal cation</name>
        <dbReference type="ChEBI" id="CHEBI:60240"/>
        <label>2</label>
    </ligand>
</feature>
<organism evidence="3 4">
    <name type="scientific">Cryptobacterium curtum (strain ATCC 700683 / DSM 15641 / CCUG 43107 / 12-3)</name>
    <dbReference type="NCBI Taxonomy" id="469378"/>
    <lineage>
        <taxon>Bacteria</taxon>
        <taxon>Bacillati</taxon>
        <taxon>Actinomycetota</taxon>
        <taxon>Coriobacteriia</taxon>
        <taxon>Eggerthellales</taxon>
        <taxon>Eggerthellaceae</taxon>
        <taxon>Cryptobacterium</taxon>
    </lineage>
</organism>
<dbReference type="InterPro" id="IPR001130">
    <property type="entry name" value="TatD-like"/>
</dbReference>